<protein>
    <submittedName>
        <fullName evidence="2">Uncharacterized protein with PQ loop repeat</fullName>
    </submittedName>
</protein>
<reference evidence="2 3" key="1">
    <citation type="submission" date="2021-01" db="EMBL/GenBank/DDBJ databases">
        <title>Genomic Encyclopedia of Type Strains, Phase IV (KMG-IV): sequencing the most valuable type-strain genomes for metagenomic binning, comparative biology and taxonomic classification.</title>
        <authorList>
            <person name="Goeker M."/>
        </authorList>
    </citation>
    <scope>NUCLEOTIDE SEQUENCE [LARGE SCALE GENOMIC DNA]</scope>
    <source>
        <strain evidence="2 3">DSM 25540</strain>
    </source>
</reference>
<dbReference type="Proteomes" id="UP000741863">
    <property type="component" value="Unassembled WGS sequence"/>
</dbReference>
<keyword evidence="1" id="KW-1133">Transmembrane helix</keyword>
<sequence>MSKSNLLLILGLFFIFIAALLYSARAISIAVLAIPIANVIELLNEDIVSYANGILPMSLLPLIIVSFIIGLLFLVISLFSIFFKYNKI</sequence>
<keyword evidence="3" id="KW-1185">Reference proteome</keyword>
<dbReference type="EMBL" id="JAFBEC010000004">
    <property type="protein sequence ID" value="MBM7632748.1"/>
    <property type="molecule type" value="Genomic_DNA"/>
</dbReference>
<comment type="caution">
    <text evidence="2">The sequence shown here is derived from an EMBL/GenBank/DDBJ whole genome shotgun (WGS) entry which is preliminary data.</text>
</comment>
<evidence type="ECO:0000313" key="3">
    <source>
        <dbReference type="Proteomes" id="UP000741863"/>
    </source>
</evidence>
<accession>A0ABS2PBG1</accession>
<name>A0ABS2PBG1_9BACL</name>
<evidence type="ECO:0000313" key="2">
    <source>
        <dbReference type="EMBL" id="MBM7632748.1"/>
    </source>
</evidence>
<keyword evidence="1" id="KW-0812">Transmembrane</keyword>
<proteinExistence type="predicted"/>
<organism evidence="2 3">
    <name type="scientific">Geomicrobium sediminis</name>
    <dbReference type="NCBI Taxonomy" id="1347788"/>
    <lineage>
        <taxon>Bacteria</taxon>
        <taxon>Bacillati</taxon>
        <taxon>Bacillota</taxon>
        <taxon>Bacilli</taxon>
        <taxon>Bacillales</taxon>
        <taxon>Geomicrobium</taxon>
    </lineage>
</organism>
<feature type="transmembrane region" description="Helical" evidence="1">
    <location>
        <begin position="57"/>
        <end position="83"/>
    </location>
</feature>
<evidence type="ECO:0000256" key="1">
    <source>
        <dbReference type="SAM" id="Phobius"/>
    </source>
</evidence>
<gene>
    <name evidence="2" type="ORF">JOD17_001842</name>
</gene>
<keyword evidence="1" id="KW-0472">Membrane</keyword>